<feature type="transmembrane region" description="Helical" evidence="1">
    <location>
        <begin position="201"/>
        <end position="220"/>
    </location>
</feature>
<keyword evidence="2" id="KW-0732">Signal</keyword>
<reference evidence="4 5" key="1">
    <citation type="journal article" date="2015" name="Nature">
        <title>rRNA introns, odd ribosomes, and small enigmatic genomes across a large radiation of phyla.</title>
        <authorList>
            <person name="Brown C.T."/>
            <person name="Hug L.A."/>
            <person name="Thomas B.C."/>
            <person name="Sharon I."/>
            <person name="Castelle C.J."/>
            <person name="Singh A."/>
            <person name="Wilkins M.J."/>
            <person name="Williams K.H."/>
            <person name="Banfield J.F."/>
        </authorList>
    </citation>
    <scope>NUCLEOTIDE SEQUENCE [LARGE SCALE GENOMIC DNA]</scope>
</reference>
<protein>
    <recommendedName>
        <fullName evidence="3">TPM domain-containing protein</fullName>
    </recommendedName>
</protein>
<evidence type="ECO:0000313" key="4">
    <source>
        <dbReference type="EMBL" id="KKS47520.1"/>
    </source>
</evidence>
<feature type="domain" description="TPM" evidence="3">
    <location>
        <begin position="33"/>
        <end position="156"/>
    </location>
</feature>
<proteinExistence type="predicted"/>
<evidence type="ECO:0000256" key="2">
    <source>
        <dbReference type="SAM" id="SignalP"/>
    </source>
</evidence>
<dbReference type="Proteomes" id="UP000034320">
    <property type="component" value="Unassembled WGS sequence"/>
</dbReference>
<name>A0A0G0ZFK2_9BACT</name>
<gene>
    <name evidence="4" type="ORF">UV09_C0004G0009</name>
</gene>
<comment type="caution">
    <text evidence="4">The sequence shown here is derived from an EMBL/GenBank/DDBJ whole genome shotgun (WGS) entry which is preliminary data.</text>
</comment>
<feature type="transmembrane region" description="Helical" evidence="1">
    <location>
        <begin position="226"/>
        <end position="244"/>
    </location>
</feature>
<keyword evidence="1" id="KW-0812">Transmembrane</keyword>
<evidence type="ECO:0000256" key="1">
    <source>
        <dbReference type="SAM" id="Phobius"/>
    </source>
</evidence>
<dbReference type="AlphaFoldDB" id="A0A0G0ZFK2"/>
<dbReference type="PANTHER" id="PTHR30373">
    <property type="entry name" value="UPF0603 PROTEIN YGCG"/>
    <property type="match status" value="1"/>
</dbReference>
<keyword evidence="1" id="KW-0472">Membrane</keyword>
<feature type="signal peptide" evidence="2">
    <location>
        <begin position="1"/>
        <end position="23"/>
    </location>
</feature>
<feature type="transmembrane region" description="Helical" evidence="1">
    <location>
        <begin position="174"/>
        <end position="194"/>
    </location>
</feature>
<keyword evidence="1" id="KW-1133">Transmembrane helix</keyword>
<evidence type="ECO:0000259" key="3">
    <source>
        <dbReference type="Pfam" id="PF04536"/>
    </source>
</evidence>
<dbReference type="Gene3D" id="3.10.310.50">
    <property type="match status" value="1"/>
</dbReference>
<dbReference type="Pfam" id="PF04536">
    <property type="entry name" value="TPM_phosphatase"/>
    <property type="match status" value="1"/>
</dbReference>
<dbReference type="PANTHER" id="PTHR30373:SF2">
    <property type="entry name" value="UPF0603 PROTEIN YGCG"/>
    <property type="match status" value="1"/>
</dbReference>
<sequence length="293" mass="32163">MRKIFCLFIIICLFSIFHNSVFAVNYPEAKGYVNDFADIYSSEFETKLEKKLADFEKATESEFTVVTVESLEGETVEEYTVRLFEKWQIGKKKEDNGLLLLISEKDHEVRFEVGYGLEPYLTDGRAGEIIRKDIVPNFKEAKYEEGTEKAVDDSIKYISDKDIAPVQEPEKNDGGFPVIVLFLGLYFLGTYLASFLGRTKVIWPGGAIGGLLGVIIGLIISSLIAAVFFGLFAGLFGLFMDFILSRNYKIRKDKGLPTGFWPSGGGFRTGGGGSSFGGFGGGSSGGGGASGRW</sequence>
<feature type="chain" id="PRO_5002535710" description="TPM domain-containing protein" evidence="2">
    <location>
        <begin position="24"/>
        <end position="293"/>
    </location>
</feature>
<accession>A0A0G0ZFK2</accession>
<organism evidence="4 5">
    <name type="scientific">Candidatus Gottesmanbacteria bacterium GW2011_GWA2_42_18</name>
    <dbReference type="NCBI Taxonomy" id="1618442"/>
    <lineage>
        <taxon>Bacteria</taxon>
        <taxon>Candidatus Gottesmaniibacteriota</taxon>
    </lineage>
</organism>
<dbReference type="EMBL" id="LCDD01000004">
    <property type="protein sequence ID" value="KKS47520.1"/>
    <property type="molecule type" value="Genomic_DNA"/>
</dbReference>
<dbReference type="InterPro" id="IPR007621">
    <property type="entry name" value="TPM_dom"/>
</dbReference>
<evidence type="ECO:0000313" key="5">
    <source>
        <dbReference type="Proteomes" id="UP000034320"/>
    </source>
</evidence>